<evidence type="ECO:0000313" key="8">
    <source>
        <dbReference type="Proteomes" id="UP000734854"/>
    </source>
</evidence>
<dbReference type="PANTHER" id="PTHR12629">
    <property type="entry name" value="DIPHOSPHOINOSITOL POLYPHOSPHATE PHOSPHOHYDROLASE"/>
    <property type="match status" value="1"/>
</dbReference>
<keyword evidence="5" id="KW-0460">Magnesium</keyword>
<dbReference type="PANTHER" id="PTHR12629:SF42">
    <property type="entry name" value="OS02G0734300 PROTEIN"/>
    <property type="match status" value="1"/>
</dbReference>
<feature type="domain" description="Nudix hydrolase" evidence="6">
    <location>
        <begin position="89"/>
        <end position="217"/>
    </location>
</feature>
<dbReference type="SUPFAM" id="SSF55811">
    <property type="entry name" value="Nudix"/>
    <property type="match status" value="1"/>
</dbReference>
<dbReference type="InterPro" id="IPR020084">
    <property type="entry name" value="NUDIX_hydrolase_CS"/>
</dbReference>
<dbReference type="CDD" id="cd04666">
    <property type="entry name" value="NUDIX_DIPP2_like_Nudt4"/>
    <property type="match status" value="1"/>
</dbReference>
<sequence>MGLETVVGGCAVDLDLERHAGHARRPHRAAVPPLRSPRGVALLHHTCLSIASPAAKPLCLAPLTPRKKRKMVALVSRQGRQLQRYNNCGSRLIVGCIPYKLKQNGVEVLVVTSQKREDIMFPKGGWELDETMIQAACREAFEEAGVQGKVEDKLGEWRYKSKSHDKIHEAVMFPLNVTEELYYWPEKALRTRKWVNVAEVMAECKQSWMKEALDRLMERLSSSDLMEELVFSC</sequence>
<dbReference type="GO" id="GO:0046872">
    <property type="term" value="F:metal ion binding"/>
    <property type="evidence" value="ECO:0007669"/>
    <property type="project" value="UniProtKB-KW"/>
</dbReference>
<dbReference type="AlphaFoldDB" id="A0A8J5CA77"/>
<evidence type="ECO:0000313" key="7">
    <source>
        <dbReference type="EMBL" id="KAG6471464.1"/>
    </source>
</evidence>
<evidence type="ECO:0000256" key="2">
    <source>
        <dbReference type="ARBA" id="ARBA00005582"/>
    </source>
</evidence>
<keyword evidence="8" id="KW-1185">Reference proteome</keyword>
<dbReference type="PROSITE" id="PS00893">
    <property type="entry name" value="NUDIX_BOX"/>
    <property type="match status" value="1"/>
</dbReference>
<evidence type="ECO:0000256" key="3">
    <source>
        <dbReference type="ARBA" id="ARBA00022723"/>
    </source>
</evidence>
<dbReference type="Proteomes" id="UP000734854">
    <property type="component" value="Unassembled WGS sequence"/>
</dbReference>
<evidence type="ECO:0000259" key="6">
    <source>
        <dbReference type="PROSITE" id="PS51462"/>
    </source>
</evidence>
<dbReference type="Pfam" id="PF00293">
    <property type="entry name" value="NUDIX"/>
    <property type="match status" value="1"/>
</dbReference>
<evidence type="ECO:0000256" key="1">
    <source>
        <dbReference type="ARBA" id="ARBA00001946"/>
    </source>
</evidence>
<dbReference type="PROSITE" id="PS51462">
    <property type="entry name" value="NUDIX"/>
    <property type="match status" value="1"/>
</dbReference>
<dbReference type="GO" id="GO:0005634">
    <property type="term" value="C:nucleus"/>
    <property type="evidence" value="ECO:0007669"/>
    <property type="project" value="TreeGrafter"/>
</dbReference>
<organism evidence="7 8">
    <name type="scientific">Zingiber officinale</name>
    <name type="common">Ginger</name>
    <name type="synonym">Amomum zingiber</name>
    <dbReference type="NCBI Taxonomy" id="94328"/>
    <lineage>
        <taxon>Eukaryota</taxon>
        <taxon>Viridiplantae</taxon>
        <taxon>Streptophyta</taxon>
        <taxon>Embryophyta</taxon>
        <taxon>Tracheophyta</taxon>
        <taxon>Spermatophyta</taxon>
        <taxon>Magnoliopsida</taxon>
        <taxon>Liliopsida</taxon>
        <taxon>Zingiberales</taxon>
        <taxon>Zingiberaceae</taxon>
        <taxon>Zingiber</taxon>
    </lineage>
</organism>
<comment type="caution">
    <text evidence="7">The sequence shown here is derived from an EMBL/GenBank/DDBJ whole genome shotgun (WGS) entry which is preliminary data.</text>
</comment>
<protein>
    <recommendedName>
        <fullName evidence="6">Nudix hydrolase domain-containing protein</fullName>
    </recommendedName>
</protein>
<dbReference type="InterPro" id="IPR015797">
    <property type="entry name" value="NUDIX_hydrolase-like_dom_sf"/>
</dbReference>
<comment type="similarity">
    <text evidence="2">Belongs to the Nudix hydrolase family.</text>
</comment>
<keyword evidence="3" id="KW-0479">Metal-binding</keyword>
<proteinExistence type="inferred from homology"/>
<dbReference type="Gene3D" id="3.90.79.10">
    <property type="entry name" value="Nucleoside Triphosphate Pyrophosphohydrolase"/>
    <property type="match status" value="1"/>
</dbReference>
<dbReference type="InterPro" id="IPR047198">
    <property type="entry name" value="DDP-like_NUDIX"/>
</dbReference>
<dbReference type="GO" id="GO:0016462">
    <property type="term" value="F:pyrophosphatase activity"/>
    <property type="evidence" value="ECO:0007669"/>
    <property type="project" value="InterPro"/>
</dbReference>
<keyword evidence="4" id="KW-0378">Hydrolase</keyword>
<gene>
    <name evidence="7" type="ORF">ZIOFF_068906</name>
</gene>
<name>A0A8J5CA77_ZINOF</name>
<dbReference type="InterPro" id="IPR000086">
    <property type="entry name" value="NUDIX_hydrolase_dom"/>
</dbReference>
<dbReference type="EMBL" id="JACMSC010000020">
    <property type="protein sequence ID" value="KAG6471464.1"/>
    <property type="molecule type" value="Genomic_DNA"/>
</dbReference>
<evidence type="ECO:0000256" key="4">
    <source>
        <dbReference type="ARBA" id="ARBA00022801"/>
    </source>
</evidence>
<comment type="cofactor">
    <cofactor evidence="1">
        <name>Mg(2+)</name>
        <dbReference type="ChEBI" id="CHEBI:18420"/>
    </cofactor>
</comment>
<dbReference type="GO" id="GO:0005737">
    <property type="term" value="C:cytoplasm"/>
    <property type="evidence" value="ECO:0007669"/>
    <property type="project" value="TreeGrafter"/>
</dbReference>
<accession>A0A8J5CA77</accession>
<evidence type="ECO:0000256" key="5">
    <source>
        <dbReference type="ARBA" id="ARBA00022842"/>
    </source>
</evidence>
<reference evidence="7 8" key="1">
    <citation type="submission" date="2020-08" db="EMBL/GenBank/DDBJ databases">
        <title>Plant Genome Project.</title>
        <authorList>
            <person name="Zhang R.-G."/>
        </authorList>
    </citation>
    <scope>NUCLEOTIDE SEQUENCE [LARGE SCALE GENOMIC DNA]</scope>
    <source>
        <tissue evidence="7">Rhizome</tissue>
    </source>
</reference>